<evidence type="ECO:0000313" key="2">
    <source>
        <dbReference type="Proteomes" id="UP000886501"/>
    </source>
</evidence>
<protein>
    <submittedName>
        <fullName evidence="1">Kinase-like protein</fullName>
    </submittedName>
</protein>
<reference evidence="1" key="2">
    <citation type="journal article" date="2020" name="Nat. Commun.">
        <title>Large-scale genome sequencing of mycorrhizal fungi provides insights into the early evolution of symbiotic traits.</title>
        <authorList>
            <person name="Miyauchi S."/>
            <person name="Kiss E."/>
            <person name="Kuo A."/>
            <person name="Drula E."/>
            <person name="Kohler A."/>
            <person name="Sanchez-Garcia M."/>
            <person name="Morin E."/>
            <person name="Andreopoulos B."/>
            <person name="Barry K.W."/>
            <person name="Bonito G."/>
            <person name="Buee M."/>
            <person name="Carver A."/>
            <person name="Chen C."/>
            <person name="Cichocki N."/>
            <person name="Clum A."/>
            <person name="Culley D."/>
            <person name="Crous P.W."/>
            <person name="Fauchery L."/>
            <person name="Girlanda M."/>
            <person name="Hayes R.D."/>
            <person name="Keri Z."/>
            <person name="LaButti K."/>
            <person name="Lipzen A."/>
            <person name="Lombard V."/>
            <person name="Magnuson J."/>
            <person name="Maillard F."/>
            <person name="Murat C."/>
            <person name="Nolan M."/>
            <person name="Ohm R.A."/>
            <person name="Pangilinan J."/>
            <person name="Pereira M.F."/>
            <person name="Perotto S."/>
            <person name="Peter M."/>
            <person name="Pfister S."/>
            <person name="Riley R."/>
            <person name="Sitrit Y."/>
            <person name="Stielow J.B."/>
            <person name="Szollosi G."/>
            <person name="Zifcakova L."/>
            <person name="Stursova M."/>
            <person name="Spatafora J.W."/>
            <person name="Tedersoo L."/>
            <person name="Vaario L.M."/>
            <person name="Yamada A."/>
            <person name="Yan M."/>
            <person name="Wang P."/>
            <person name="Xu J."/>
            <person name="Bruns T."/>
            <person name="Baldrian P."/>
            <person name="Vilgalys R."/>
            <person name="Dunand C."/>
            <person name="Henrissat B."/>
            <person name="Grigoriev I.V."/>
            <person name="Hibbett D."/>
            <person name="Nagy L.G."/>
            <person name="Martin F.M."/>
        </authorList>
    </citation>
    <scope>NUCLEOTIDE SEQUENCE</scope>
    <source>
        <strain evidence="1">P2</strain>
    </source>
</reference>
<proteinExistence type="predicted"/>
<reference evidence="1" key="1">
    <citation type="submission" date="2019-10" db="EMBL/GenBank/DDBJ databases">
        <authorList>
            <consortium name="DOE Joint Genome Institute"/>
            <person name="Kuo A."/>
            <person name="Miyauchi S."/>
            <person name="Kiss E."/>
            <person name="Drula E."/>
            <person name="Kohler A."/>
            <person name="Sanchez-Garcia M."/>
            <person name="Andreopoulos B."/>
            <person name="Barry K.W."/>
            <person name="Bonito G."/>
            <person name="Buee M."/>
            <person name="Carver A."/>
            <person name="Chen C."/>
            <person name="Cichocki N."/>
            <person name="Clum A."/>
            <person name="Culley D."/>
            <person name="Crous P.W."/>
            <person name="Fauchery L."/>
            <person name="Girlanda M."/>
            <person name="Hayes R."/>
            <person name="Keri Z."/>
            <person name="Labutti K."/>
            <person name="Lipzen A."/>
            <person name="Lombard V."/>
            <person name="Magnuson J."/>
            <person name="Maillard F."/>
            <person name="Morin E."/>
            <person name="Murat C."/>
            <person name="Nolan M."/>
            <person name="Ohm R."/>
            <person name="Pangilinan J."/>
            <person name="Pereira M."/>
            <person name="Perotto S."/>
            <person name="Peter M."/>
            <person name="Riley R."/>
            <person name="Sitrit Y."/>
            <person name="Stielow B."/>
            <person name="Szollosi G."/>
            <person name="Zifcakova L."/>
            <person name="Stursova M."/>
            <person name="Spatafora J.W."/>
            <person name="Tedersoo L."/>
            <person name="Vaario L.-M."/>
            <person name="Yamada A."/>
            <person name="Yan M."/>
            <person name="Wang P."/>
            <person name="Xu J."/>
            <person name="Bruns T."/>
            <person name="Baldrian P."/>
            <person name="Vilgalys R."/>
            <person name="Henrissat B."/>
            <person name="Grigoriev I.V."/>
            <person name="Hibbett D."/>
            <person name="Nagy L.G."/>
            <person name="Martin F.M."/>
        </authorList>
    </citation>
    <scope>NUCLEOTIDE SEQUENCE</scope>
    <source>
        <strain evidence="1">P2</strain>
    </source>
</reference>
<keyword evidence="2" id="KW-1185">Reference proteome</keyword>
<sequence>MRRRKLEKTPPEPGCTSGKACSIKSKESWDSLPHVESRYSDTGEGVQYTPSGSRNLLRIARFSLLNCAAPSTHNHQDGIPILLAKQRPHIVTDTDRIRIPLCYNRSDIPRYRGVYADVWKGEYQGCSVAAKVLKLYSTSDFDKITRRLCKEAMAWKTLSHPNVLPLLGVTIDNNQFVMVSEWMANGNINEFIKARNDVNRFELLKDVARGLKYMHDQAMVHGDLKGANILIDPNGNARLADFGLLTIISDPTSPTASSSFAIGGTTRWMSPELLYPDLSGLKVARPTKQSDCYALGMVIYEVLSGQAPFTPFHHDVVMRKVIEGERPGRPDGPGGAWFTDDLWQTLNQCWVVQPKCRPSIGAVLECLERVSRGHPLSR</sequence>
<name>A0ACB6Z0C4_THEGA</name>
<accession>A0ACB6Z0C4</accession>
<evidence type="ECO:0000313" key="1">
    <source>
        <dbReference type="EMBL" id="KAF9642959.1"/>
    </source>
</evidence>
<dbReference type="EMBL" id="MU118311">
    <property type="protein sequence ID" value="KAF9642959.1"/>
    <property type="molecule type" value="Genomic_DNA"/>
</dbReference>
<dbReference type="Proteomes" id="UP000886501">
    <property type="component" value="Unassembled WGS sequence"/>
</dbReference>
<gene>
    <name evidence="1" type="ORF">BDM02DRAFT_3105007</name>
</gene>
<organism evidence="1 2">
    <name type="scientific">Thelephora ganbajun</name>
    <name type="common">Ganba fungus</name>
    <dbReference type="NCBI Taxonomy" id="370292"/>
    <lineage>
        <taxon>Eukaryota</taxon>
        <taxon>Fungi</taxon>
        <taxon>Dikarya</taxon>
        <taxon>Basidiomycota</taxon>
        <taxon>Agaricomycotina</taxon>
        <taxon>Agaricomycetes</taxon>
        <taxon>Thelephorales</taxon>
        <taxon>Thelephoraceae</taxon>
        <taxon>Thelephora</taxon>
    </lineage>
</organism>
<comment type="caution">
    <text evidence="1">The sequence shown here is derived from an EMBL/GenBank/DDBJ whole genome shotgun (WGS) entry which is preliminary data.</text>
</comment>